<name>A0A0N5CHC2_STREA</name>
<reference evidence="5" key="1">
    <citation type="submission" date="2017-02" db="UniProtKB">
        <authorList>
            <consortium name="WormBaseParasite"/>
        </authorList>
    </citation>
    <scope>IDENTIFICATION</scope>
</reference>
<evidence type="ECO:0000256" key="1">
    <source>
        <dbReference type="SAM" id="MobiDB-lite"/>
    </source>
</evidence>
<proteinExistence type="predicted"/>
<feature type="domain" description="DUF3456" evidence="3">
    <location>
        <begin position="30"/>
        <end position="162"/>
    </location>
</feature>
<evidence type="ECO:0000313" key="5">
    <source>
        <dbReference type="WBParaSite" id="SPAL_0001724100.1"/>
    </source>
</evidence>
<dbReference type="InterPro" id="IPR021852">
    <property type="entry name" value="DUF3456"/>
</dbReference>
<dbReference type="Proteomes" id="UP000046392">
    <property type="component" value="Unplaced"/>
</dbReference>
<feature type="signal peptide" evidence="2">
    <location>
        <begin position="1"/>
        <end position="19"/>
    </location>
</feature>
<feature type="region of interest" description="Disordered" evidence="1">
    <location>
        <begin position="186"/>
        <end position="233"/>
    </location>
</feature>
<accession>A0A0N5CHC2</accession>
<dbReference type="AlphaFoldDB" id="A0A0N5CHC2"/>
<protein>
    <submittedName>
        <fullName evidence="5">DUF3456 domain-containing protein</fullName>
    </submittedName>
</protein>
<keyword evidence="4" id="KW-1185">Reference proteome</keyword>
<dbReference type="WBParaSite" id="SPAL_0001724100.1">
    <property type="protein sequence ID" value="SPAL_0001724100.1"/>
    <property type="gene ID" value="SPAL_0001724100"/>
</dbReference>
<keyword evidence="2" id="KW-0732">Signal</keyword>
<dbReference type="Pfam" id="PF11938">
    <property type="entry name" value="DUF3456"/>
    <property type="match status" value="1"/>
</dbReference>
<organism evidence="4 5">
    <name type="scientific">Strongyloides papillosus</name>
    <name type="common">Intestinal threadworm</name>
    <dbReference type="NCBI Taxonomy" id="174720"/>
    <lineage>
        <taxon>Eukaryota</taxon>
        <taxon>Metazoa</taxon>
        <taxon>Ecdysozoa</taxon>
        <taxon>Nematoda</taxon>
        <taxon>Chromadorea</taxon>
        <taxon>Rhabditida</taxon>
        <taxon>Tylenchina</taxon>
        <taxon>Panagrolaimomorpha</taxon>
        <taxon>Strongyloidoidea</taxon>
        <taxon>Strongyloididae</taxon>
        <taxon>Strongyloides</taxon>
    </lineage>
</organism>
<evidence type="ECO:0000259" key="3">
    <source>
        <dbReference type="Pfam" id="PF11938"/>
    </source>
</evidence>
<evidence type="ECO:0000313" key="4">
    <source>
        <dbReference type="Proteomes" id="UP000046392"/>
    </source>
</evidence>
<feature type="chain" id="PRO_5005895976" evidence="2">
    <location>
        <begin position="20"/>
        <end position="233"/>
    </location>
</feature>
<sequence length="233" mass="27397">MKILYVAFLLVNIISQTTGDVSEIEATNYKCDICNLIIREAFYQQYLARRETFDLQTQGFHATEEKILNFQQIDAVKSDMYLEDLMSFVCGKTYFYGLAKDTNTTTDYYLYLPKESLGGRYEFVRNSTIQFQNDCFEMVDDFREELIRFFKKDHIFPVMEWCHMEKGFCSKDEAIDMKAYAFKEDDKHPEGGEMVEIKLKEEVNEGSGEEKDKPEDQTKEDEIITEENVKSEL</sequence>
<evidence type="ECO:0000256" key="2">
    <source>
        <dbReference type="SAM" id="SignalP"/>
    </source>
</evidence>